<dbReference type="Gene3D" id="3.40.50.170">
    <property type="entry name" value="Formyl transferase, N-terminal domain"/>
    <property type="match status" value="1"/>
</dbReference>
<dbReference type="NCBIfam" id="NF004684">
    <property type="entry name" value="PRK06027.1"/>
    <property type="match status" value="1"/>
</dbReference>
<evidence type="ECO:0000256" key="3">
    <source>
        <dbReference type="HAMAP-Rule" id="MF_01927"/>
    </source>
</evidence>
<dbReference type="HAMAP" id="MF_01927">
    <property type="entry name" value="PurU"/>
    <property type="match status" value="1"/>
</dbReference>
<dbReference type="AlphaFoldDB" id="A0A316TVL2"/>
<dbReference type="NCBIfam" id="TIGR00655">
    <property type="entry name" value="PurU"/>
    <property type="match status" value="1"/>
</dbReference>
<dbReference type="PANTHER" id="PTHR42706">
    <property type="entry name" value="FORMYLTETRAHYDROFOLATE DEFORMYLASE"/>
    <property type="match status" value="1"/>
</dbReference>
<comment type="similarity">
    <text evidence="3">Belongs to the PurU family.</text>
</comment>
<dbReference type="GO" id="GO:0008864">
    <property type="term" value="F:formyltetrahydrofolate deformylase activity"/>
    <property type="evidence" value="ECO:0007669"/>
    <property type="project" value="UniProtKB-UniRule"/>
</dbReference>
<dbReference type="PIRSF" id="PIRSF036480">
    <property type="entry name" value="FormyFH4_hydr"/>
    <property type="match status" value="1"/>
</dbReference>
<dbReference type="SUPFAM" id="SSF55021">
    <property type="entry name" value="ACT-like"/>
    <property type="match status" value="1"/>
</dbReference>
<dbReference type="Proteomes" id="UP000245533">
    <property type="component" value="Unassembled WGS sequence"/>
</dbReference>
<feature type="domain" description="ACT" evidence="5">
    <location>
        <begin position="11"/>
        <end position="91"/>
    </location>
</feature>
<keyword evidence="1 3" id="KW-0554">One-carbon metabolism</keyword>
<dbReference type="InterPro" id="IPR002376">
    <property type="entry name" value="Formyl_transf_N"/>
</dbReference>
<gene>
    <name evidence="3 6" type="primary">purU</name>
    <name evidence="6" type="ORF">DDZ15_02295</name>
</gene>
<dbReference type="InterPro" id="IPR004810">
    <property type="entry name" value="PurU"/>
</dbReference>
<proteinExistence type="inferred from homology"/>
<organism evidence="6 7">
    <name type="scientific">Rhodohalobacter mucosus</name>
    <dbReference type="NCBI Taxonomy" id="2079485"/>
    <lineage>
        <taxon>Bacteria</taxon>
        <taxon>Pseudomonadati</taxon>
        <taxon>Balneolota</taxon>
        <taxon>Balneolia</taxon>
        <taxon>Balneolales</taxon>
        <taxon>Balneolaceae</taxon>
        <taxon>Rhodohalobacter</taxon>
    </lineage>
</organism>
<evidence type="ECO:0000256" key="2">
    <source>
        <dbReference type="ARBA" id="ARBA00022801"/>
    </source>
</evidence>
<dbReference type="EMBL" id="QGGB01000002">
    <property type="protein sequence ID" value="PWN07861.1"/>
    <property type="molecule type" value="Genomic_DNA"/>
</dbReference>
<dbReference type="CDD" id="cd04875">
    <property type="entry name" value="ACT_F4HF-DF"/>
    <property type="match status" value="1"/>
</dbReference>
<keyword evidence="3" id="KW-0658">Purine biosynthesis</keyword>
<dbReference type="UniPathway" id="UPA00074">
    <property type="reaction ID" value="UER00170"/>
</dbReference>
<keyword evidence="2 3" id="KW-0378">Hydrolase</keyword>
<keyword evidence="7" id="KW-1185">Reference proteome</keyword>
<dbReference type="InterPro" id="IPR002912">
    <property type="entry name" value="ACT_dom"/>
</dbReference>
<dbReference type="PANTHER" id="PTHR42706:SF1">
    <property type="entry name" value="FORMYLTETRAHYDROFOLATE DEFORMYLASE 2, MITOCHONDRIAL"/>
    <property type="match status" value="1"/>
</dbReference>
<dbReference type="InterPro" id="IPR041729">
    <property type="entry name" value="Formyl-FH4-Hydrolase_C"/>
</dbReference>
<dbReference type="EC" id="3.5.1.10" evidence="3 4"/>
<feature type="active site" evidence="3">
    <location>
        <position position="233"/>
    </location>
</feature>
<dbReference type="InterPro" id="IPR036477">
    <property type="entry name" value="Formyl_transf_N_sf"/>
</dbReference>
<comment type="function">
    <text evidence="3">Catalyzes the hydrolysis of 10-formyltetrahydrofolate (formyl-FH4) to formate and tetrahydrofolate (FH4).</text>
</comment>
<comment type="caution">
    <text evidence="6">The sequence shown here is derived from an EMBL/GenBank/DDBJ whole genome shotgun (WGS) entry which is preliminary data.</text>
</comment>
<dbReference type="PROSITE" id="PS51671">
    <property type="entry name" value="ACT"/>
    <property type="match status" value="1"/>
</dbReference>
<dbReference type="OrthoDB" id="9806170at2"/>
<protein>
    <recommendedName>
        <fullName evidence="3 4">Formyltetrahydrofolate deformylase</fullName>
        <ecNumber evidence="3 4">3.5.1.10</ecNumber>
    </recommendedName>
    <alternativeName>
        <fullName evidence="3">Formyl-FH(4) hydrolase</fullName>
    </alternativeName>
</protein>
<accession>A0A316TVL2</accession>
<dbReference type="Pfam" id="PF00551">
    <property type="entry name" value="Formyl_trans_N"/>
    <property type="match status" value="1"/>
</dbReference>
<evidence type="ECO:0000256" key="1">
    <source>
        <dbReference type="ARBA" id="ARBA00022563"/>
    </source>
</evidence>
<dbReference type="RefSeq" id="WP_109644420.1">
    <property type="nucleotide sequence ID" value="NZ_QGGB01000002.1"/>
</dbReference>
<evidence type="ECO:0000259" key="5">
    <source>
        <dbReference type="PROSITE" id="PS51671"/>
    </source>
</evidence>
<dbReference type="PRINTS" id="PR01575">
    <property type="entry name" value="FFH4HYDRLASE"/>
</dbReference>
<dbReference type="GO" id="GO:0006189">
    <property type="term" value="P:'de novo' IMP biosynthetic process"/>
    <property type="evidence" value="ECO:0007669"/>
    <property type="project" value="UniProtKB-UniRule"/>
</dbReference>
<reference evidence="6 7" key="1">
    <citation type="submission" date="2018-05" db="EMBL/GenBank/DDBJ databases">
        <title>Rhodohalobacter halophilus gen. nov., sp. nov., a moderately halophilic member of the family Balneolaceae.</title>
        <authorList>
            <person name="Liu Z.-W."/>
        </authorList>
    </citation>
    <scope>NUCLEOTIDE SEQUENCE [LARGE SCALE GENOMIC DNA]</scope>
    <source>
        <strain evidence="6 7">8A47</strain>
    </source>
</reference>
<evidence type="ECO:0000313" key="7">
    <source>
        <dbReference type="Proteomes" id="UP000245533"/>
    </source>
</evidence>
<comment type="catalytic activity">
    <reaction evidence="3">
        <text>(6R)-10-formyltetrahydrofolate + H2O = (6S)-5,6,7,8-tetrahydrofolate + formate + H(+)</text>
        <dbReference type="Rhea" id="RHEA:19833"/>
        <dbReference type="ChEBI" id="CHEBI:15377"/>
        <dbReference type="ChEBI" id="CHEBI:15378"/>
        <dbReference type="ChEBI" id="CHEBI:15740"/>
        <dbReference type="ChEBI" id="CHEBI:57453"/>
        <dbReference type="ChEBI" id="CHEBI:195366"/>
        <dbReference type="EC" id="3.5.1.10"/>
    </reaction>
</comment>
<comment type="pathway">
    <text evidence="3">Purine metabolism; IMP biosynthesis via de novo pathway; formate from 10-formyl-5,6,7,8-tetrahydrofolate: step 1/1.</text>
</comment>
<evidence type="ECO:0000256" key="4">
    <source>
        <dbReference type="NCBIfam" id="TIGR00655"/>
    </source>
</evidence>
<dbReference type="Gene3D" id="3.30.70.260">
    <property type="match status" value="1"/>
</dbReference>
<dbReference type="SUPFAM" id="SSF53328">
    <property type="entry name" value="Formyltransferase"/>
    <property type="match status" value="1"/>
</dbReference>
<evidence type="ECO:0000313" key="6">
    <source>
        <dbReference type="EMBL" id="PWN07861.1"/>
    </source>
</evidence>
<dbReference type="InterPro" id="IPR044074">
    <property type="entry name" value="PurU_ACT"/>
</dbReference>
<dbReference type="CDD" id="cd08648">
    <property type="entry name" value="FMT_core_Formyl-FH4-Hydrolase_C"/>
    <property type="match status" value="1"/>
</dbReference>
<dbReference type="GO" id="GO:0006730">
    <property type="term" value="P:one-carbon metabolic process"/>
    <property type="evidence" value="ECO:0007669"/>
    <property type="project" value="UniProtKB-KW"/>
</dbReference>
<dbReference type="InterPro" id="IPR045865">
    <property type="entry name" value="ACT-like_dom_sf"/>
</dbReference>
<sequence>MGTGRNGHTITFLIQCPDKKGLVASISSFFYERDFNILSCQQYTDLLNGHYYMRLQVVLNDLTITRKQLEKEFDEFGNHFGLQWSVHYSDAVQKMAILVSKTSHCLYDLLLRWKENEMDCEIPVIISNHPDLESVADQFRVPFHCLPIKNGDKTSQEAQIRQILKRHHIDLVVLARYMQVLSPQFVDEYEERIINIHHAFLPAFQGGNPYERAHQRGVKMIGATAHYATEDLDEGPIIEQDVERVNHEMEPKSLKQIGRDIERIVLSRAVKAHLERRIIVSGRRTIVFSQGI</sequence>
<name>A0A316TVL2_9BACT</name>